<accession>A0ABW5XA51</accession>
<dbReference type="Gene3D" id="3.90.550.10">
    <property type="entry name" value="Spore Coat Polysaccharide Biosynthesis Protein SpsA, Chain A"/>
    <property type="match status" value="1"/>
</dbReference>
<feature type="domain" description="Glycosyltransferase 2-like" evidence="6">
    <location>
        <begin position="44"/>
        <end position="233"/>
    </location>
</feature>
<dbReference type="EMBL" id="JBHUOJ010000041">
    <property type="protein sequence ID" value="MFD2835537.1"/>
    <property type="molecule type" value="Genomic_DNA"/>
</dbReference>
<dbReference type="Pfam" id="PF00535">
    <property type="entry name" value="Glycos_transf_2"/>
    <property type="match status" value="1"/>
</dbReference>
<dbReference type="SUPFAM" id="SSF53448">
    <property type="entry name" value="Nucleotide-diphospho-sugar transferases"/>
    <property type="match status" value="1"/>
</dbReference>
<dbReference type="EC" id="2.4.-.-" evidence="7"/>
<dbReference type="InterPro" id="IPR001173">
    <property type="entry name" value="Glyco_trans_2-like"/>
</dbReference>
<dbReference type="PANTHER" id="PTHR43646">
    <property type="entry name" value="GLYCOSYLTRANSFERASE"/>
    <property type="match status" value="1"/>
</dbReference>
<proteinExistence type="predicted"/>
<evidence type="ECO:0000259" key="6">
    <source>
        <dbReference type="Pfam" id="PF00535"/>
    </source>
</evidence>
<keyword evidence="3 7" id="KW-0328">Glycosyltransferase</keyword>
<comment type="caution">
    <text evidence="7">The sequence shown here is derived from an EMBL/GenBank/DDBJ whole genome shotgun (WGS) entry which is preliminary data.</text>
</comment>
<dbReference type="RefSeq" id="WP_251742280.1">
    <property type="nucleotide sequence ID" value="NZ_JBHUOJ010000041.1"/>
</dbReference>
<dbReference type="PANTHER" id="PTHR43646:SF2">
    <property type="entry name" value="GLYCOSYLTRANSFERASE 2-LIKE DOMAIN-CONTAINING PROTEIN"/>
    <property type="match status" value="1"/>
</dbReference>
<evidence type="ECO:0000256" key="3">
    <source>
        <dbReference type="ARBA" id="ARBA00022676"/>
    </source>
</evidence>
<keyword evidence="5" id="KW-0472">Membrane</keyword>
<evidence type="ECO:0000313" key="8">
    <source>
        <dbReference type="Proteomes" id="UP001597438"/>
    </source>
</evidence>
<dbReference type="Proteomes" id="UP001597438">
    <property type="component" value="Unassembled WGS sequence"/>
</dbReference>
<protein>
    <submittedName>
        <fullName evidence="7">Glycosyltransferase</fullName>
        <ecNumber evidence="7">2.4.-.-</ecNumber>
    </submittedName>
</protein>
<keyword evidence="2" id="KW-1003">Cell membrane</keyword>
<name>A0ABW5XA51_9FLAO</name>
<organism evidence="7 8">
    <name type="scientific">Christiangramia antarctica</name>
    <dbReference type="NCBI Taxonomy" id="2058158"/>
    <lineage>
        <taxon>Bacteria</taxon>
        <taxon>Pseudomonadati</taxon>
        <taxon>Bacteroidota</taxon>
        <taxon>Flavobacteriia</taxon>
        <taxon>Flavobacteriales</taxon>
        <taxon>Flavobacteriaceae</taxon>
        <taxon>Christiangramia</taxon>
    </lineage>
</organism>
<evidence type="ECO:0000256" key="4">
    <source>
        <dbReference type="ARBA" id="ARBA00022679"/>
    </source>
</evidence>
<keyword evidence="4 7" id="KW-0808">Transferase</keyword>
<evidence type="ECO:0000313" key="7">
    <source>
        <dbReference type="EMBL" id="MFD2835537.1"/>
    </source>
</evidence>
<evidence type="ECO:0000256" key="2">
    <source>
        <dbReference type="ARBA" id="ARBA00022475"/>
    </source>
</evidence>
<keyword evidence="8" id="KW-1185">Reference proteome</keyword>
<gene>
    <name evidence="7" type="ORF">ACFSYS_19750</name>
</gene>
<dbReference type="GO" id="GO:0016757">
    <property type="term" value="F:glycosyltransferase activity"/>
    <property type="evidence" value="ECO:0007669"/>
    <property type="project" value="UniProtKB-KW"/>
</dbReference>
<reference evidence="8" key="1">
    <citation type="journal article" date="2019" name="Int. J. Syst. Evol. Microbiol.">
        <title>The Global Catalogue of Microorganisms (GCM) 10K type strain sequencing project: providing services to taxonomists for standard genome sequencing and annotation.</title>
        <authorList>
            <consortium name="The Broad Institute Genomics Platform"/>
            <consortium name="The Broad Institute Genome Sequencing Center for Infectious Disease"/>
            <person name="Wu L."/>
            <person name="Ma J."/>
        </authorList>
    </citation>
    <scope>NUCLEOTIDE SEQUENCE [LARGE SCALE GENOMIC DNA]</scope>
    <source>
        <strain evidence="8">KCTC 52925</strain>
    </source>
</reference>
<dbReference type="InterPro" id="IPR029044">
    <property type="entry name" value="Nucleotide-diphossugar_trans"/>
</dbReference>
<sequence>MDSTAAPSRIPDYYDQVDNTILDAFAREFARDLPPPRETVKCIITIPAHNEEAVISQLLLSLHNQKGFPEDKAVDAFYEVIIFCHKCSDKTYLRCQEFKNSANYTNFHIIQSQDELINNVGAVRRILMNMAYARLADKEGYIATSDADTILHPYYISTLNTFLNSSYDLICGKINIQSQADGNAHKTILLKEDYHKSRLELEARLQMATENPLPEHLDNSGPNLAVRARVYKEIGGLQPIGFCEDIAFYDTIKWSGYHVFHTSQLIVTTSSRKQTKVPWGFGTELEIWDKSDSISFEVESLEEILQMSKIMQLLQRSGETFTSEDLAKIQELTGLLDVDFNILRKTWPTSIGLYHYIRKQLEKDAAWRKRFPKKVITEALKELQDYVTSFK</sequence>
<evidence type="ECO:0000256" key="1">
    <source>
        <dbReference type="ARBA" id="ARBA00004236"/>
    </source>
</evidence>
<evidence type="ECO:0000256" key="5">
    <source>
        <dbReference type="ARBA" id="ARBA00023136"/>
    </source>
</evidence>
<comment type="subcellular location">
    <subcellularLocation>
        <location evidence="1">Cell membrane</location>
    </subcellularLocation>
</comment>